<dbReference type="Proteomes" id="UP000631114">
    <property type="component" value="Unassembled WGS sequence"/>
</dbReference>
<keyword evidence="1" id="KW-0175">Coiled coil</keyword>
<feature type="compositionally biased region" description="Low complexity" evidence="2">
    <location>
        <begin position="87"/>
        <end position="97"/>
    </location>
</feature>
<dbReference type="EMBL" id="JADFTS010000002">
    <property type="protein sequence ID" value="KAF9622559.1"/>
    <property type="molecule type" value="Genomic_DNA"/>
</dbReference>
<dbReference type="GO" id="GO:0031982">
    <property type="term" value="C:vesicle"/>
    <property type="evidence" value="ECO:0007669"/>
    <property type="project" value="TreeGrafter"/>
</dbReference>
<feature type="region of interest" description="Disordered" evidence="2">
    <location>
        <begin position="49"/>
        <end position="151"/>
    </location>
</feature>
<name>A0A835ISG1_9MAGN</name>
<proteinExistence type="predicted"/>
<protein>
    <submittedName>
        <fullName evidence="3">Uncharacterized protein</fullName>
    </submittedName>
</protein>
<evidence type="ECO:0000313" key="4">
    <source>
        <dbReference type="Proteomes" id="UP000631114"/>
    </source>
</evidence>
<accession>A0A835ISG1</accession>
<comment type="caution">
    <text evidence="3">The sequence shown here is derived from an EMBL/GenBank/DDBJ whole genome shotgun (WGS) entry which is preliminary data.</text>
</comment>
<dbReference type="PANTHER" id="PTHR23172:SF19">
    <property type="entry name" value="J DOMAIN-CONTAINING PROTEIN"/>
    <property type="match status" value="1"/>
</dbReference>
<sequence length="151" mass="16713">EKVAAEAKERAAVARVEADAYKERAEQASGERATAEACERGLLQRLAERAAARESQQKNENDLESFFTESTFESQLKKKPAPETARRTSSGTSSTMRKASSTTNIVDDLTSIFGGASSSGEFQDVEGETEERRRARLDRHQRTQERAVRGD</sequence>
<organism evidence="3 4">
    <name type="scientific">Coptis chinensis</name>
    <dbReference type="NCBI Taxonomy" id="261450"/>
    <lineage>
        <taxon>Eukaryota</taxon>
        <taxon>Viridiplantae</taxon>
        <taxon>Streptophyta</taxon>
        <taxon>Embryophyta</taxon>
        <taxon>Tracheophyta</taxon>
        <taxon>Spermatophyta</taxon>
        <taxon>Magnoliopsida</taxon>
        <taxon>Ranunculales</taxon>
        <taxon>Ranunculaceae</taxon>
        <taxon>Coptidoideae</taxon>
        <taxon>Coptis</taxon>
    </lineage>
</organism>
<dbReference type="GO" id="GO:0005737">
    <property type="term" value="C:cytoplasm"/>
    <property type="evidence" value="ECO:0007669"/>
    <property type="project" value="TreeGrafter"/>
</dbReference>
<keyword evidence="4" id="KW-1185">Reference proteome</keyword>
<feature type="compositionally biased region" description="Basic and acidic residues" evidence="2">
    <location>
        <begin position="130"/>
        <end position="151"/>
    </location>
</feature>
<feature type="coiled-coil region" evidence="1">
    <location>
        <begin position="4"/>
        <end position="31"/>
    </location>
</feature>
<dbReference type="OrthoDB" id="1717591at2759"/>
<dbReference type="GO" id="GO:0072318">
    <property type="term" value="P:clathrin coat disassembly"/>
    <property type="evidence" value="ECO:0007669"/>
    <property type="project" value="TreeGrafter"/>
</dbReference>
<evidence type="ECO:0000313" key="3">
    <source>
        <dbReference type="EMBL" id="KAF9622559.1"/>
    </source>
</evidence>
<dbReference type="GO" id="GO:0072583">
    <property type="term" value="P:clathrin-dependent endocytosis"/>
    <property type="evidence" value="ECO:0007669"/>
    <property type="project" value="TreeGrafter"/>
</dbReference>
<feature type="compositionally biased region" description="Basic and acidic residues" evidence="2">
    <location>
        <begin position="49"/>
        <end position="61"/>
    </location>
</feature>
<evidence type="ECO:0000256" key="1">
    <source>
        <dbReference type="SAM" id="Coils"/>
    </source>
</evidence>
<evidence type="ECO:0000256" key="2">
    <source>
        <dbReference type="SAM" id="MobiDB-lite"/>
    </source>
</evidence>
<reference evidence="3 4" key="1">
    <citation type="submission" date="2020-10" db="EMBL/GenBank/DDBJ databases">
        <title>The Coptis chinensis genome and diversification of protoberbering-type alkaloids.</title>
        <authorList>
            <person name="Wang B."/>
            <person name="Shu S."/>
            <person name="Song C."/>
            <person name="Liu Y."/>
        </authorList>
    </citation>
    <scope>NUCLEOTIDE SEQUENCE [LARGE SCALE GENOMIC DNA]</scope>
    <source>
        <strain evidence="3">HL-2020</strain>
        <tissue evidence="3">Leaf</tissue>
    </source>
</reference>
<dbReference type="GO" id="GO:0030276">
    <property type="term" value="F:clathrin binding"/>
    <property type="evidence" value="ECO:0007669"/>
    <property type="project" value="TreeGrafter"/>
</dbReference>
<gene>
    <name evidence="3" type="ORF">IFM89_032124</name>
</gene>
<feature type="non-terminal residue" evidence="3">
    <location>
        <position position="151"/>
    </location>
</feature>
<dbReference type="AlphaFoldDB" id="A0A835ISG1"/>
<dbReference type="PANTHER" id="PTHR23172">
    <property type="entry name" value="AUXILIN/CYCLIN G-ASSOCIATED KINASE-RELATED"/>
    <property type="match status" value="1"/>
</dbReference>